<evidence type="ECO:0000256" key="8">
    <source>
        <dbReference type="SAM" id="SignalP"/>
    </source>
</evidence>
<evidence type="ECO:0000259" key="9">
    <source>
        <dbReference type="PROSITE" id="PS50022"/>
    </source>
</evidence>
<evidence type="ECO:0000313" key="10">
    <source>
        <dbReference type="EMBL" id="RHG69147.1"/>
    </source>
</evidence>
<dbReference type="Pfam" id="PF00754">
    <property type="entry name" value="F5_F8_type_C"/>
    <property type="match status" value="1"/>
</dbReference>
<name>A0A3R6IHP7_9BACT</name>
<gene>
    <name evidence="10" type="ORF">DW250_01090</name>
</gene>
<evidence type="ECO:0000313" key="11">
    <source>
        <dbReference type="Proteomes" id="UP000286501"/>
    </source>
</evidence>
<evidence type="ECO:0000256" key="5">
    <source>
        <dbReference type="ARBA" id="ARBA00023295"/>
    </source>
</evidence>
<dbReference type="PANTHER" id="PTHR43772:SF2">
    <property type="entry name" value="PUTATIVE (AFU_ORTHOLOGUE AFUA_2G04480)-RELATED"/>
    <property type="match status" value="1"/>
</dbReference>
<evidence type="ECO:0000256" key="2">
    <source>
        <dbReference type="ARBA" id="ARBA00022651"/>
    </source>
</evidence>
<evidence type="ECO:0000256" key="6">
    <source>
        <dbReference type="PIRSR" id="PIRSR606710-1"/>
    </source>
</evidence>
<feature type="active site" description="Proton donor" evidence="6">
    <location>
        <position position="209"/>
    </location>
</feature>
<dbReference type="EMBL" id="QRIN01000003">
    <property type="protein sequence ID" value="RHG69147.1"/>
    <property type="molecule type" value="Genomic_DNA"/>
</dbReference>
<reference evidence="10 11" key="1">
    <citation type="submission" date="2018-08" db="EMBL/GenBank/DDBJ databases">
        <title>A genome reference for cultivated species of the human gut microbiota.</title>
        <authorList>
            <person name="Zou Y."/>
            <person name="Xue W."/>
            <person name="Luo G."/>
        </authorList>
    </citation>
    <scope>NUCLEOTIDE SEQUENCE [LARGE SCALE GENOMIC DNA]</scope>
    <source>
        <strain evidence="10 11">AM22-1</strain>
    </source>
</reference>
<dbReference type="InterPro" id="IPR008979">
    <property type="entry name" value="Galactose-bd-like_sf"/>
</dbReference>
<dbReference type="SUPFAM" id="SSF49899">
    <property type="entry name" value="Concanavalin A-like lectins/glucanases"/>
    <property type="match status" value="1"/>
</dbReference>
<keyword evidence="4" id="KW-0119">Carbohydrate metabolism</keyword>
<dbReference type="CDD" id="cd18608">
    <property type="entry name" value="GH43_F5-8_typeC-like"/>
    <property type="match status" value="1"/>
</dbReference>
<keyword evidence="8" id="KW-0732">Signal</keyword>
<dbReference type="Pfam" id="PF13385">
    <property type="entry name" value="Laminin_G_3"/>
    <property type="match status" value="1"/>
</dbReference>
<dbReference type="GO" id="GO:0045493">
    <property type="term" value="P:xylan catabolic process"/>
    <property type="evidence" value="ECO:0007669"/>
    <property type="project" value="UniProtKB-KW"/>
</dbReference>
<comment type="similarity">
    <text evidence="1">Belongs to the glycosyl hydrolase 43 family.</text>
</comment>
<dbReference type="Proteomes" id="UP000286501">
    <property type="component" value="Unassembled WGS sequence"/>
</dbReference>
<keyword evidence="3 10" id="KW-0378">Hydrolase</keyword>
<dbReference type="SUPFAM" id="SSF49785">
    <property type="entry name" value="Galactose-binding domain-like"/>
    <property type="match status" value="1"/>
</dbReference>
<dbReference type="Gene3D" id="2.60.120.200">
    <property type="match status" value="1"/>
</dbReference>
<organism evidence="10 11">
    <name type="scientific">Segatella copri</name>
    <dbReference type="NCBI Taxonomy" id="165179"/>
    <lineage>
        <taxon>Bacteria</taxon>
        <taxon>Pseudomonadati</taxon>
        <taxon>Bacteroidota</taxon>
        <taxon>Bacteroidia</taxon>
        <taxon>Bacteroidales</taxon>
        <taxon>Prevotellaceae</taxon>
        <taxon>Segatella</taxon>
    </lineage>
</organism>
<feature type="domain" description="F5/8 type C" evidence="9">
    <location>
        <begin position="322"/>
        <end position="461"/>
    </location>
</feature>
<feature type="active site" description="Proton acceptor" evidence="6">
    <location>
        <position position="45"/>
    </location>
</feature>
<dbReference type="InterPro" id="IPR023296">
    <property type="entry name" value="Glyco_hydro_beta-prop_sf"/>
</dbReference>
<sequence>MVSKNIIVTLFVTAAAAAPQTGAAQKAAYNTPGTGNPILPGYFADPTIKKFGDTYYIYATTDGSGAGFGPAQLWCSKDFKNWTLMPMNWPDSHWIWAPDVMQNEADGKYYYLYCQPCKLHLGVGDTPRGPWKNVLGESEAVLVEDRFVKNAITLDGQTFRDDDGSVYMYWGTWGIYKGFGCGAGKLNPDMKSFSETKLIPNTEITHFFEAPFVFKRNGIYYFLYSCEHCEDASYRVDYATAQHPLGPYTYHGTILKTNADGTVHGPGHNSVLQEGDNYYIVYHRHDNPHSNRGFHRQVAVDKLEFNADGTIKEVIPTHEGLDLKPEMKVAKNLAFGAKVTASSYYDNDFRPEYAVDDNNGTLWRPRTTGPAWIQIDLGKKQSIKSIWTQFEYGTQFYQYLIETSNDGKHWQTFSDKRQNRLAGSPMVDFGNAKAQYIRLTYTGGQKNGFGGAIWNIKVYGSVEDSSPQQWIGLTAADFDGTIWHNNEGMLAGKFSLLQGTALRERMAGKDAVTLQPGAQLVMTHPQLGKTRKHTLTAQAFDNGSWHQIDENDPRLNLSEGKLEIRAGEKQFTLTNLRYYNWEQEAAEKAFDAQSNIVREAVADKNSQGLVVDISADYYNEGDTVPYIKNGSLLDVHLKGEFETQHDTAAIIKTIEGKKAFAFTGKESYRSNFMLPATIRDNAPYTIEAWILNPEIAENECVADFTSSHDELEKLMLVNGTEPRCGVMNHYGWYEDAGYKEMKTLEGKWQHVYVCFDGRIESIYINDKLISQKDIQLLVKPSQFMLLGKNAEEAWPFSGYLHSLKLWDEYIPYKKPNKIN</sequence>
<evidence type="ECO:0000256" key="3">
    <source>
        <dbReference type="ARBA" id="ARBA00022801"/>
    </source>
</evidence>
<dbReference type="Pfam" id="PF04616">
    <property type="entry name" value="Glyco_hydro_43"/>
    <property type="match status" value="1"/>
</dbReference>
<dbReference type="InterPro" id="IPR006710">
    <property type="entry name" value="Glyco_hydro_43"/>
</dbReference>
<feature type="site" description="Important for catalytic activity, responsible for pKa modulation of the active site Glu and correct orientation of both the proton donor and substrate" evidence="7">
    <location>
        <position position="155"/>
    </location>
</feature>
<keyword evidence="5" id="KW-0326">Glycosidase</keyword>
<accession>A0A3R6IHP7</accession>
<dbReference type="PROSITE" id="PS50022">
    <property type="entry name" value="FA58C_3"/>
    <property type="match status" value="1"/>
</dbReference>
<keyword evidence="2" id="KW-0858">Xylan degradation</keyword>
<dbReference type="PANTHER" id="PTHR43772">
    <property type="entry name" value="ENDO-1,4-BETA-XYLANASE"/>
    <property type="match status" value="1"/>
</dbReference>
<dbReference type="Gene3D" id="2.115.10.20">
    <property type="entry name" value="Glycosyl hydrolase domain, family 43"/>
    <property type="match status" value="1"/>
</dbReference>
<keyword evidence="2" id="KW-0624">Polysaccharide degradation</keyword>
<evidence type="ECO:0000256" key="7">
    <source>
        <dbReference type="PIRSR" id="PIRSR606710-2"/>
    </source>
</evidence>
<dbReference type="AlphaFoldDB" id="A0A3R6IHP7"/>
<dbReference type="SUPFAM" id="SSF75005">
    <property type="entry name" value="Arabinanase/levansucrase/invertase"/>
    <property type="match status" value="1"/>
</dbReference>
<proteinExistence type="inferred from homology"/>
<dbReference type="Gene3D" id="2.60.120.260">
    <property type="entry name" value="Galactose-binding domain-like"/>
    <property type="match status" value="1"/>
</dbReference>
<protein>
    <submittedName>
        <fullName evidence="10">Glycoside hydrolase</fullName>
    </submittedName>
</protein>
<dbReference type="InterPro" id="IPR000421">
    <property type="entry name" value="FA58C"/>
</dbReference>
<evidence type="ECO:0000256" key="4">
    <source>
        <dbReference type="ARBA" id="ARBA00023277"/>
    </source>
</evidence>
<evidence type="ECO:0000256" key="1">
    <source>
        <dbReference type="ARBA" id="ARBA00009865"/>
    </source>
</evidence>
<dbReference type="GO" id="GO:0004553">
    <property type="term" value="F:hydrolase activity, hydrolyzing O-glycosyl compounds"/>
    <property type="evidence" value="ECO:0007669"/>
    <property type="project" value="InterPro"/>
</dbReference>
<dbReference type="RefSeq" id="WP_118200066.1">
    <property type="nucleotide sequence ID" value="NZ_QRIE01000003.1"/>
</dbReference>
<comment type="caution">
    <text evidence="10">The sequence shown here is derived from an EMBL/GenBank/DDBJ whole genome shotgun (WGS) entry which is preliminary data.</text>
</comment>
<dbReference type="InterPro" id="IPR013320">
    <property type="entry name" value="ConA-like_dom_sf"/>
</dbReference>
<feature type="signal peptide" evidence="8">
    <location>
        <begin position="1"/>
        <end position="23"/>
    </location>
</feature>
<feature type="chain" id="PRO_5043187866" evidence="8">
    <location>
        <begin position="24"/>
        <end position="819"/>
    </location>
</feature>
<dbReference type="InterPro" id="IPR052176">
    <property type="entry name" value="Glycosyl_Hydrlase_43_Enz"/>
</dbReference>